<dbReference type="OrthoDB" id="2157530at2759"/>
<dbReference type="Proteomes" id="UP001152607">
    <property type="component" value="Unassembled WGS sequence"/>
</dbReference>
<proteinExistence type="predicted"/>
<organism evidence="2 3">
    <name type="scientific">Periconia digitata</name>
    <dbReference type="NCBI Taxonomy" id="1303443"/>
    <lineage>
        <taxon>Eukaryota</taxon>
        <taxon>Fungi</taxon>
        <taxon>Dikarya</taxon>
        <taxon>Ascomycota</taxon>
        <taxon>Pezizomycotina</taxon>
        <taxon>Dothideomycetes</taxon>
        <taxon>Pleosporomycetidae</taxon>
        <taxon>Pleosporales</taxon>
        <taxon>Massarineae</taxon>
        <taxon>Periconiaceae</taxon>
        <taxon>Periconia</taxon>
    </lineage>
</organism>
<protein>
    <recommendedName>
        <fullName evidence="1">Heterokaryon incompatibility domain-containing protein</fullName>
    </recommendedName>
</protein>
<evidence type="ECO:0000313" key="3">
    <source>
        <dbReference type="Proteomes" id="UP001152607"/>
    </source>
</evidence>
<dbReference type="PANTHER" id="PTHR24148:SF64">
    <property type="entry name" value="HETEROKARYON INCOMPATIBILITY DOMAIN-CONTAINING PROTEIN"/>
    <property type="match status" value="1"/>
</dbReference>
<dbReference type="PANTHER" id="PTHR24148">
    <property type="entry name" value="ANKYRIN REPEAT DOMAIN-CONTAINING PROTEIN 39 HOMOLOG-RELATED"/>
    <property type="match status" value="1"/>
</dbReference>
<gene>
    <name evidence="2" type="ORF">PDIGIT_LOCUS7439</name>
</gene>
<evidence type="ECO:0000313" key="2">
    <source>
        <dbReference type="EMBL" id="CAI6334382.1"/>
    </source>
</evidence>
<evidence type="ECO:0000259" key="1">
    <source>
        <dbReference type="Pfam" id="PF06985"/>
    </source>
</evidence>
<feature type="domain" description="Heterokaryon incompatibility" evidence="1">
    <location>
        <begin position="13"/>
        <end position="181"/>
    </location>
</feature>
<keyword evidence="3" id="KW-1185">Reference proteome</keyword>
<dbReference type="Pfam" id="PF06985">
    <property type="entry name" value="HET"/>
    <property type="match status" value="1"/>
</dbReference>
<name>A0A9W4UGP1_9PLEO</name>
<comment type="caution">
    <text evidence="2">The sequence shown here is derived from an EMBL/GenBank/DDBJ whole genome shotgun (WGS) entry which is preliminary data.</text>
</comment>
<accession>A0A9W4UGP1</accession>
<sequence>MLVVSLDAIEDQYFALSYAWGDAKARKPITINGHERMVTVNLEAFLHEWRNGAVREDRPEIYDTYFWIDAICINQEDKSERASQVNLMSKIYPSARAAMCWLGQGSRSCEYGLEAIVRLGDHVQSFLDEDNPTDYLTKEAWPEEFYLEDDSAAGTYQNVAWNGMQNLFAVEYWVRAWIQQEFALAKTVIFKYGRAVALLSHMRYVWKWWKGFEHQVRPEFISHSLWRKLAKTPFRHLLGMEDHLQRLEFLKLTSRDHTVMETTDLAFFTLYTALRVVQATDPRDMLYSLLGVMKLGIQANYELTVEDVYYQFATT</sequence>
<reference evidence="2" key="1">
    <citation type="submission" date="2023-01" db="EMBL/GenBank/DDBJ databases">
        <authorList>
            <person name="Van Ghelder C."/>
            <person name="Rancurel C."/>
        </authorList>
    </citation>
    <scope>NUCLEOTIDE SEQUENCE</scope>
    <source>
        <strain evidence="2">CNCM I-4278</strain>
    </source>
</reference>
<dbReference type="InterPro" id="IPR010730">
    <property type="entry name" value="HET"/>
</dbReference>
<dbReference type="InterPro" id="IPR052895">
    <property type="entry name" value="HetReg/Transcr_Mod"/>
</dbReference>
<dbReference type="EMBL" id="CAOQHR010000005">
    <property type="protein sequence ID" value="CAI6334382.1"/>
    <property type="molecule type" value="Genomic_DNA"/>
</dbReference>
<dbReference type="AlphaFoldDB" id="A0A9W4UGP1"/>